<name>A0ABV0RHT7_9TELE</name>
<dbReference type="Proteomes" id="UP001434883">
    <property type="component" value="Unassembled WGS sequence"/>
</dbReference>
<protein>
    <submittedName>
        <fullName evidence="2">Uncharacterized protein</fullName>
    </submittedName>
</protein>
<feature type="compositionally biased region" description="Acidic residues" evidence="1">
    <location>
        <begin position="109"/>
        <end position="118"/>
    </location>
</feature>
<sequence length="402" mass="45914">MARDLTWGPVQANDGRRAYIPEAGQRDYPIPAVWADLLEDKVELRVKATVGEWANILMMPFYHTLATYHPLTSKFRSAYVGVVHDVMLRRLKKAAYKYAQEIERRVDELSAEEEEEEPPLPSAPRFASKPIKKMSEQHTASSPEADVFREYKKIKTLVRERRSVESNEDYIKDVWPMINNATESDEAKKLWLSHVTAHPLDKQGTAESHYRRLVLEDMDDEDSLIKRAKVRMDSEVGKEPYLEDTGAEVSMTRRGLKTTGYLTVQFAKGTAEEMPYGTWQGIIWVKGPYNLITITYLKELNKPFGERRSLSQRLSQLQSRLVKVGPTQSGTGAQEWYKAVDVPEVTEQKLKESDFSPAGKEKLRKIITSANVARFKNDCGDLGLKYVHLIEGGVHPPVRQYP</sequence>
<proteinExistence type="predicted"/>
<reference evidence="2 3" key="1">
    <citation type="submission" date="2021-06" db="EMBL/GenBank/DDBJ databases">
        <authorList>
            <person name="Palmer J.M."/>
        </authorList>
    </citation>
    <scope>NUCLEOTIDE SEQUENCE [LARGE SCALE GENOMIC DNA]</scope>
    <source>
        <strain evidence="2 3">XC_2019</strain>
        <tissue evidence="2">Muscle</tissue>
    </source>
</reference>
<organism evidence="2 3">
    <name type="scientific">Xenoophorus captivus</name>
    <dbReference type="NCBI Taxonomy" id="1517983"/>
    <lineage>
        <taxon>Eukaryota</taxon>
        <taxon>Metazoa</taxon>
        <taxon>Chordata</taxon>
        <taxon>Craniata</taxon>
        <taxon>Vertebrata</taxon>
        <taxon>Euteleostomi</taxon>
        <taxon>Actinopterygii</taxon>
        <taxon>Neopterygii</taxon>
        <taxon>Teleostei</taxon>
        <taxon>Neoteleostei</taxon>
        <taxon>Acanthomorphata</taxon>
        <taxon>Ovalentaria</taxon>
        <taxon>Atherinomorphae</taxon>
        <taxon>Cyprinodontiformes</taxon>
        <taxon>Goodeidae</taxon>
        <taxon>Xenoophorus</taxon>
    </lineage>
</organism>
<evidence type="ECO:0000256" key="1">
    <source>
        <dbReference type="SAM" id="MobiDB-lite"/>
    </source>
</evidence>
<dbReference type="EMBL" id="JAHRIN010045672">
    <property type="protein sequence ID" value="MEQ2207724.1"/>
    <property type="molecule type" value="Genomic_DNA"/>
</dbReference>
<feature type="region of interest" description="Disordered" evidence="1">
    <location>
        <begin position="109"/>
        <end position="143"/>
    </location>
</feature>
<keyword evidence="3" id="KW-1185">Reference proteome</keyword>
<evidence type="ECO:0000313" key="3">
    <source>
        <dbReference type="Proteomes" id="UP001434883"/>
    </source>
</evidence>
<comment type="caution">
    <text evidence="2">The sequence shown here is derived from an EMBL/GenBank/DDBJ whole genome shotgun (WGS) entry which is preliminary data.</text>
</comment>
<evidence type="ECO:0000313" key="2">
    <source>
        <dbReference type="EMBL" id="MEQ2207724.1"/>
    </source>
</evidence>
<gene>
    <name evidence="2" type="ORF">XENOCAPTIV_017567</name>
</gene>
<accession>A0ABV0RHT7</accession>